<name>A0AAE1B8H7_9GAST</name>
<gene>
    <name evidence="1" type="ORF">RRG08_014258</name>
</gene>
<organism evidence="1 2">
    <name type="scientific">Elysia crispata</name>
    <name type="common">lettuce slug</name>
    <dbReference type="NCBI Taxonomy" id="231223"/>
    <lineage>
        <taxon>Eukaryota</taxon>
        <taxon>Metazoa</taxon>
        <taxon>Spiralia</taxon>
        <taxon>Lophotrochozoa</taxon>
        <taxon>Mollusca</taxon>
        <taxon>Gastropoda</taxon>
        <taxon>Heterobranchia</taxon>
        <taxon>Euthyneura</taxon>
        <taxon>Panpulmonata</taxon>
        <taxon>Sacoglossa</taxon>
        <taxon>Placobranchoidea</taxon>
        <taxon>Plakobranchidae</taxon>
        <taxon>Elysia</taxon>
    </lineage>
</organism>
<proteinExistence type="predicted"/>
<sequence length="86" mass="9665">MCGCWVTGLTQSYRPGPVYLISLILRSSPASSSALCHDKEDPWEDTINIDDTVTTLQTQCRKLIVTITMGLEIRVYLNTKTQLQTM</sequence>
<evidence type="ECO:0000313" key="1">
    <source>
        <dbReference type="EMBL" id="KAK3800592.1"/>
    </source>
</evidence>
<comment type="caution">
    <text evidence="1">The sequence shown here is derived from an EMBL/GenBank/DDBJ whole genome shotgun (WGS) entry which is preliminary data.</text>
</comment>
<protein>
    <submittedName>
        <fullName evidence="1">Uncharacterized protein</fullName>
    </submittedName>
</protein>
<dbReference type="EMBL" id="JAWDGP010000434">
    <property type="protein sequence ID" value="KAK3800592.1"/>
    <property type="molecule type" value="Genomic_DNA"/>
</dbReference>
<accession>A0AAE1B8H7</accession>
<dbReference type="AlphaFoldDB" id="A0AAE1B8H7"/>
<dbReference type="Proteomes" id="UP001283361">
    <property type="component" value="Unassembled WGS sequence"/>
</dbReference>
<keyword evidence="2" id="KW-1185">Reference proteome</keyword>
<reference evidence="1" key="1">
    <citation type="journal article" date="2023" name="G3 (Bethesda)">
        <title>A reference genome for the long-term kleptoplast-retaining sea slug Elysia crispata morphotype clarki.</title>
        <authorList>
            <person name="Eastman K.E."/>
            <person name="Pendleton A.L."/>
            <person name="Shaikh M.A."/>
            <person name="Suttiyut T."/>
            <person name="Ogas R."/>
            <person name="Tomko P."/>
            <person name="Gavelis G."/>
            <person name="Widhalm J.R."/>
            <person name="Wisecaver J.H."/>
        </authorList>
    </citation>
    <scope>NUCLEOTIDE SEQUENCE</scope>
    <source>
        <strain evidence="1">ECLA1</strain>
    </source>
</reference>
<evidence type="ECO:0000313" key="2">
    <source>
        <dbReference type="Proteomes" id="UP001283361"/>
    </source>
</evidence>